<proteinExistence type="predicted"/>
<comment type="caution">
    <text evidence="2">The sequence shown here is derived from an EMBL/GenBank/DDBJ whole genome shotgun (WGS) entry which is preliminary data.</text>
</comment>
<dbReference type="InterPro" id="IPR001304">
    <property type="entry name" value="C-type_lectin-like"/>
</dbReference>
<dbReference type="InterPro" id="IPR016186">
    <property type="entry name" value="C-type_lectin-like/link_sf"/>
</dbReference>
<dbReference type="AlphaFoldDB" id="A0A498NXW7"/>
<keyword evidence="3" id="KW-1185">Reference proteome</keyword>
<sequence length="368" mass="42996">MFPWTEAQSYCRYYYTDLVSVRNLEENNRIKVLIPLVKYAYIGLFSDNFVWSDGSMSSFRNWDWLQPDILGQCVSMVENKFWKTELCGKLKPFFCYHTGAAIKRQILRLEVKSGLNVNDPDVKKTILAEIQKNLLKLGATNITKLEWRAAADGTVFQKNERETRLLSLTLSDSEASEQQEYVLIQESMSWENAQTYCRTNHTDLATVQSNENWTRLQEAADEKAHSSFAWIGLYRNINNWCWSYEEESLVFQSWGSGYPVNDAYGKDCVGMYYDRTWFKLPLHRFILFCVLQWMKRQVIRVQVKSGQNVDEATLKALVLNEIHNLKQMLNNEDVTLTWRTQPNGKVFQKDKTVRKHSEANTTVCPSFK</sequence>
<dbReference type="InterPro" id="IPR016187">
    <property type="entry name" value="CTDL_fold"/>
</dbReference>
<dbReference type="Gene3D" id="3.10.100.10">
    <property type="entry name" value="Mannose-Binding Protein A, subunit A"/>
    <property type="match status" value="2"/>
</dbReference>
<evidence type="ECO:0000313" key="3">
    <source>
        <dbReference type="Proteomes" id="UP000290572"/>
    </source>
</evidence>
<dbReference type="STRING" id="84645.A0A498NXW7"/>
<evidence type="ECO:0000313" key="2">
    <source>
        <dbReference type="EMBL" id="RXN36566.1"/>
    </source>
</evidence>
<reference evidence="2 3" key="1">
    <citation type="submission" date="2018-03" db="EMBL/GenBank/DDBJ databases">
        <title>Draft genome sequence of Rohu Carp (Labeo rohita).</title>
        <authorList>
            <person name="Das P."/>
            <person name="Kushwaha B."/>
            <person name="Joshi C.G."/>
            <person name="Kumar D."/>
            <person name="Nagpure N.S."/>
            <person name="Sahoo L."/>
            <person name="Das S.P."/>
            <person name="Bit A."/>
            <person name="Patnaik S."/>
            <person name="Meher P.K."/>
            <person name="Jayasankar P."/>
            <person name="Koringa P.G."/>
            <person name="Patel N.V."/>
            <person name="Hinsu A.T."/>
            <person name="Kumar R."/>
            <person name="Pandey M."/>
            <person name="Agarwal S."/>
            <person name="Srivastava S."/>
            <person name="Singh M."/>
            <person name="Iquebal M.A."/>
            <person name="Jaiswal S."/>
            <person name="Angadi U.B."/>
            <person name="Kumar N."/>
            <person name="Raza M."/>
            <person name="Shah T.M."/>
            <person name="Rai A."/>
            <person name="Jena J.K."/>
        </authorList>
    </citation>
    <scope>NUCLEOTIDE SEQUENCE [LARGE SCALE GENOMIC DNA]</scope>
    <source>
        <strain evidence="2">DASCIFA01</strain>
        <tissue evidence="2">Testis</tissue>
    </source>
</reference>
<evidence type="ECO:0000259" key="1">
    <source>
        <dbReference type="PROSITE" id="PS50041"/>
    </source>
</evidence>
<dbReference type="PROSITE" id="PS50041">
    <property type="entry name" value="C_TYPE_LECTIN_2"/>
    <property type="match status" value="2"/>
</dbReference>
<dbReference type="EMBL" id="QBIY01007836">
    <property type="protein sequence ID" value="RXN36566.1"/>
    <property type="molecule type" value="Genomic_DNA"/>
</dbReference>
<accession>A0A498NXW7</accession>
<gene>
    <name evidence="2" type="ORF">ROHU_002845</name>
</gene>
<keyword evidence="2" id="KW-0675">Receptor</keyword>
<dbReference type="Proteomes" id="UP000290572">
    <property type="component" value="Unassembled WGS sequence"/>
</dbReference>
<feature type="domain" description="C-type lectin" evidence="1">
    <location>
        <begin position="1"/>
        <end position="96"/>
    </location>
</feature>
<dbReference type="SMART" id="SM00034">
    <property type="entry name" value="CLECT"/>
    <property type="match status" value="2"/>
</dbReference>
<dbReference type="PANTHER" id="PTHR45784:SF3">
    <property type="entry name" value="C-TYPE LECTIN DOMAIN FAMILY 4 MEMBER K-LIKE-RELATED"/>
    <property type="match status" value="1"/>
</dbReference>
<dbReference type="SUPFAM" id="SSF56436">
    <property type="entry name" value="C-type lectin-like"/>
    <property type="match status" value="2"/>
</dbReference>
<dbReference type="PANTHER" id="PTHR45784">
    <property type="entry name" value="C-TYPE LECTIN DOMAIN FAMILY 20 MEMBER A-RELATED"/>
    <property type="match status" value="1"/>
</dbReference>
<feature type="domain" description="C-type lectin" evidence="1">
    <location>
        <begin position="176"/>
        <end position="277"/>
    </location>
</feature>
<organism evidence="2 3">
    <name type="scientific">Labeo rohita</name>
    <name type="common">Indian major carp</name>
    <name type="synonym">Cyprinus rohita</name>
    <dbReference type="NCBI Taxonomy" id="84645"/>
    <lineage>
        <taxon>Eukaryota</taxon>
        <taxon>Metazoa</taxon>
        <taxon>Chordata</taxon>
        <taxon>Craniata</taxon>
        <taxon>Vertebrata</taxon>
        <taxon>Euteleostomi</taxon>
        <taxon>Actinopterygii</taxon>
        <taxon>Neopterygii</taxon>
        <taxon>Teleostei</taxon>
        <taxon>Ostariophysi</taxon>
        <taxon>Cypriniformes</taxon>
        <taxon>Cyprinidae</taxon>
        <taxon>Labeoninae</taxon>
        <taxon>Labeonini</taxon>
        <taxon>Labeo</taxon>
    </lineage>
</organism>
<name>A0A498NXW7_LABRO</name>
<protein>
    <submittedName>
        <fullName evidence="2">Macrophage mannose receptor 1-like protein</fullName>
    </submittedName>
</protein>
<dbReference type="Pfam" id="PF00059">
    <property type="entry name" value="Lectin_C"/>
    <property type="match status" value="2"/>
</dbReference>